<proteinExistence type="predicted"/>
<protein>
    <submittedName>
        <fullName evidence="1">Amine oxidase</fullName>
    </submittedName>
</protein>
<evidence type="ECO:0000313" key="1">
    <source>
        <dbReference type="EMBL" id="GFO08061.1"/>
    </source>
</evidence>
<dbReference type="PANTHER" id="PTHR31424:SF3">
    <property type="entry name" value="RING-TYPE DOMAIN-CONTAINING PROTEIN"/>
    <property type="match status" value="1"/>
</dbReference>
<dbReference type="AlphaFoldDB" id="A0AAV4AIA6"/>
<sequence>MFGTYFEKVDQELESINYIELEVNISPIALSLNKILTKHQVTSQPCHRGAFTDNHCHKYVSAKVYERLTEEIVFQTRKHTNDAFIIDDAHRVKLIFDNLNNAFAQIHKSISHTRPIKMDSLLVLQSYIDTYMEQSRIHFPQKLIPKQHILEHHVIPHIKRFGFGVGLLGEQGAEASHQSISKITTRALGINEGLEKLDPLAVSPALRNTRKVKLRQQRGKGATPI</sequence>
<dbReference type="PANTHER" id="PTHR31424">
    <property type="entry name" value="PROTEIN CBG23806"/>
    <property type="match status" value="1"/>
</dbReference>
<name>A0AAV4AIA6_9GAST</name>
<dbReference type="Proteomes" id="UP000735302">
    <property type="component" value="Unassembled WGS sequence"/>
</dbReference>
<comment type="caution">
    <text evidence="1">The sequence shown here is derived from an EMBL/GenBank/DDBJ whole genome shotgun (WGS) entry which is preliminary data.</text>
</comment>
<gene>
    <name evidence="1" type="ORF">PoB_003456600</name>
</gene>
<evidence type="ECO:0000313" key="2">
    <source>
        <dbReference type="Proteomes" id="UP000735302"/>
    </source>
</evidence>
<organism evidence="1 2">
    <name type="scientific">Plakobranchus ocellatus</name>
    <dbReference type="NCBI Taxonomy" id="259542"/>
    <lineage>
        <taxon>Eukaryota</taxon>
        <taxon>Metazoa</taxon>
        <taxon>Spiralia</taxon>
        <taxon>Lophotrochozoa</taxon>
        <taxon>Mollusca</taxon>
        <taxon>Gastropoda</taxon>
        <taxon>Heterobranchia</taxon>
        <taxon>Euthyneura</taxon>
        <taxon>Panpulmonata</taxon>
        <taxon>Sacoglossa</taxon>
        <taxon>Placobranchoidea</taxon>
        <taxon>Plakobranchidae</taxon>
        <taxon>Plakobranchus</taxon>
    </lineage>
</organism>
<keyword evidence="2" id="KW-1185">Reference proteome</keyword>
<reference evidence="1 2" key="1">
    <citation type="journal article" date="2021" name="Elife">
        <title>Chloroplast acquisition without the gene transfer in kleptoplastic sea slugs, Plakobranchus ocellatus.</title>
        <authorList>
            <person name="Maeda T."/>
            <person name="Takahashi S."/>
            <person name="Yoshida T."/>
            <person name="Shimamura S."/>
            <person name="Takaki Y."/>
            <person name="Nagai Y."/>
            <person name="Toyoda A."/>
            <person name="Suzuki Y."/>
            <person name="Arimoto A."/>
            <person name="Ishii H."/>
            <person name="Satoh N."/>
            <person name="Nishiyama T."/>
            <person name="Hasebe M."/>
            <person name="Maruyama T."/>
            <person name="Minagawa J."/>
            <person name="Obokata J."/>
            <person name="Shigenobu S."/>
        </authorList>
    </citation>
    <scope>NUCLEOTIDE SEQUENCE [LARGE SCALE GENOMIC DNA]</scope>
</reference>
<accession>A0AAV4AIA6</accession>
<dbReference type="EMBL" id="BLXT01003938">
    <property type="protein sequence ID" value="GFO08061.1"/>
    <property type="molecule type" value="Genomic_DNA"/>
</dbReference>